<accession>A0AAV4DB39</accession>
<evidence type="ECO:0000313" key="2">
    <source>
        <dbReference type="Proteomes" id="UP000735302"/>
    </source>
</evidence>
<evidence type="ECO:0000313" key="1">
    <source>
        <dbReference type="EMBL" id="GFO41439.1"/>
    </source>
</evidence>
<dbReference type="EMBL" id="BLXT01007690">
    <property type="protein sequence ID" value="GFO41439.1"/>
    <property type="molecule type" value="Genomic_DNA"/>
</dbReference>
<dbReference type="Proteomes" id="UP000735302">
    <property type="component" value="Unassembled WGS sequence"/>
</dbReference>
<reference evidence="1 2" key="1">
    <citation type="journal article" date="2021" name="Elife">
        <title>Chloroplast acquisition without the gene transfer in kleptoplastic sea slugs, Plakobranchus ocellatus.</title>
        <authorList>
            <person name="Maeda T."/>
            <person name="Takahashi S."/>
            <person name="Yoshida T."/>
            <person name="Shimamura S."/>
            <person name="Takaki Y."/>
            <person name="Nagai Y."/>
            <person name="Toyoda A."/>
            <person name="Suzuki Y."/>
            <person name="Arimoto A."/>
            <person name="Ishii H."/>
            <person name="Satoh N."/>
            <person name="Nishiyama T."/>
            <person name="Hasebe M."/>
            <person name="Maruyama T."/>
            <person name="Minagawa J."/>
            <person name="Obokata J."/>
            <person name="Shigenobu S."/>
        </authorList>
    </citation>
    <scope>NUCLEOTIDE SEQUENCE [LARGE SCALE GENOMIC DNA]</scope>
</reference>
<keyword evidence="2" id="KW-1185">Reference proteome</keyword>
<name>A0AAV4DB39_9GAST</name>
<proteinExistence type="predicted"/>
<sequence length="87" mass="9932">MSPGVNSTKSCHQRRLYWERPKHPNAIGQTSQWNGPRAARMEKELRNLWIRTGTERKSNRAGTMGWIWTPAVEIGIAASQTVDQPMD</sequence>
<gene>
    <name evidence="1" type="ORF">PoB_006794400</name>
</gene>
<dbReference type="AlphaFoldDB" id="A0AAV4DB39"/>
<organism evidence="1 2">
    <name type="scientific">Plakobranchus ocellatus</name>
    <dbReference type="NCBI Taxonomy" id="259542"/>
    <lineage>
        <taxon>Eukaryota</taxon>
        <taxon>Metazoa</taxon>
        <taxon>Spiralia</taxon>
        <taxon>Lophotrochozoa</taxon>
        <taxon>Mollusca</taxon>
        <taxon>Gastropoda</taxon>
        <taxon>Heterobranchia</taxon>
        <taxon>Euthyneura</taxon>
        <taxon>Panpulmonata</taxon>
        <taxon>Sacoglossa</taxon>
        <taxon>Placobranchoidea</taxon>
        <taxon>Plakobranchidae</taxon>
        <taxon>Plakobranchus</taxon>
    </lineage>
</organism>
<comment type="caution">
    <text evidence="1">The sequence shown here is derived from an EMBL/GenBank/DDBJ whole genome shotgun (WGS) entry which is preliminary data.</text>
</comment>
<protein>
    <submittedName>
        <fullName evidence="1">Uncharacterized protein</fullName>
    </submittedName>
</protein>